<sequence length="57" mass="6442">MWQVVYIASNKKEADSILKIMESQGFMLQIKAEAGEYQIKVPALEAEAAYSCLNKIF</sequence>
<proteinExistence type="predicted"/>
<evidence type="ECO:0008006" key="3">
    <source>
        <dbReference type="Google" id="ProtNLM"/>
    </source>
</evidence>
<name>E3DPE2_HALPG</name>
<accession>E3DPE2</accession>
<dbReference type="Proteomes" id="UP000006866">
    <property type="component" value="Chromosome"/>
</dbReference>
<dbReference type="HOGENOM" id="CLU_207049_1_0_9"/>
<dbReference type="EMBL" id="CP002175">
    <property type="protein sequence ID" value="ADO77704.1"/>
    <property type="molecule type" value="Genomic_DNA"/>
</dbReference>
<keyword evidence="2" id="KW-1185">Reference proteome</keyword>
<dbReference type="STRING" id="572479.Hprae_1577"/>
<dbReference type="AlphaFoldDB" id="E3DPE2"/>
<evidence type="ECO:0000313" key="2">
    <source>
        <dbReference type="Proteomes" id="UP000006866"/>
    </source>
</evidence>
<evidence type="ECO:0000313" key="1">
    <source>
        <dbReference type="EMBL" id="ADO77704.1"/>
    </source>
</evidence>
<dbReference type="RefSeq" id="WP_014553724.1">
    <property type="nucleotide sequence ID" value="NC_017455.1"/>
</dbReference>
<gene>
    <name evidence="1" type="ordered locus">Hprae_1577</name>
</gene>
<reference evidence="1 2" key="2">
    <citation type="journal article" date="2011" name="Stand. Genomic Sci.">
        <title>Complete genome sequence of the extremely halophilic Halanaerobium praevalens type strain (GSL).</title>
        <authorList>
            <person name="Ivanova N."/>
            <person name="Sikorski J."/>
            <person name="Chertkov O."/>
            <person name="Nolan M."/>
            <person name="Lucas S."/>
            <person name="Hammon N."/>
            <person name="Deshpande S."/>
            <person name="Cheng J.F."/>
            <person name="Tapia R."/>
            <person name="Han C."/>
            <person name="Goodwin L."/>
            <person name="Pitluck S."/>
            <person name="Huntemann M."/>
            <person name="Liolios K."/>
            <person name="Pagani I."/>
            <person name="Mavromatis K."/>
            <person name="Ovchinikova G."/>
            <person name="Pati A."/>
            <person name="Chen A."/>
            <person name="Palaniappan K."/>
            <person name="Land M."/>
            <person name="Hauser L."/>
            <person name="Brambilla E.M."/>
            <person name="Kannan K.P."/>
            <person name="Rohde M."/>
            <person name="Tindall B.J."/>
            <person name="Goker M."/>
            <person name="Detter J.C."/>
            <person name="Woyke T."/>
            <person name="Bristow J."/>
            <person name="Eisen J.A."/>
            <person name="Markowitz V."/>
            <person name="Hugenholtz P."/>
            <person name="Kyrpides N.C."/>
            <person name="Klenk H.P."/>
            <person name="Lapidus A."/>
        </authorList>
    </citation>
    <scope>NUCLEOTIDE SEQUENCE [LARGE SCALE GENOMIC DNA]</scope>
    <source>
        <strain evidence="2">ATCC 33744 / DSM 2228 / GSL</strain>
    </source>
</reference>
<reference evidence="2" key="1">
    <citation type="submission" date="2010-10" db="EMBL/GenBank/DDBJ databases">
        <title>The complete genome of Halanaerobium praevalens DSM 2228.</title>
        <authorList>
            <consortium name="US DOE Joint Genome Institute (JGI-PGF)"/>
            <person name="Lucas S."/>
            <person name="Copeland A."/>
            <person name="Lapidus A."/>
            <person name="Glavina del Rio T."/>
            <person name="Dalin E."/>
            <person name="Tice H."/>
            <person name="Bruce D."/>
            <person name="Goodwin L."/>
            <person name="Pitluck S."/>
            <person name="Kyrpides N."/>
            <person name="Mavromatis K."/>
            <person name="Ivanova N."/>
            <person name="Ovchinnikova G."/>
            <person name="Chertkov O."/>
            <person name="Detter J.C."/>
            <person name="Han C."/>
            <person name="Larimer F."/>
            <person name="Land M."/>
            <person name="Hauser L."/>
            <person name="Markowitz V."/>
            <person name="Cheng J.-F."/>
            <person name="Hugenholtz P."/>
            <person name="Woyke T."/>
            <person name="Wu D."/>
            <person name="Tindall B."/>
            <person name="Pomrenke H.G."/>
            <person name="Brambilla E."/>
            <person name="Klenk H.-P."/>
            <person name="Eisen J.A."/>
        </authorList>
    </citation>
    <scope>NUCLEOTIDE SEQUENCE [LARGE SCALE GENOMIC DNA]</scope>
    <source>
        <strain evidence="2">ATCC 33744 / DSM 2228 / GSL</strain>
    </source>
</reference>
<dbReference type="KEGG" id="hpk:Hprae_1577"/>
<organism evidence="1 2">
    <name type="scientific">Halanaerobium praevalens (strain ATCC 33744 / DSM 2228 / GSL)</name>
    <dbReference type="NCBI Taxonomy" id="572479"/>
    <lineage>
        <taxon>Bacteria</taxon>
        <taxon>Bacillati</taxon>
        <taxon>Bacillota</taxon>
        <taxon>Clostridia</taxon>
        <taxon>Halanaerobiales</taxon>
        <taxon>Halanaerobiaceae</taxon>
        <taxon>Halanaerobium</taxon>
    </lineage>
</organism>
<dbReference type="PATRIC" id="fig|572479.3.peg.1597"/>
<protein>
    <recommendedName>
        <fullName evidence="3">Glutamate decarboxylase</fullName>
    </recommendedName>
</protein>